<dbReference type="CDD" id="cd00671">
    <property type="entry name" value="ArgRS_core"/>
    <property type="match status" value="1"/>
</dbReference>
<keyword evidence="2 8" id="KW-0436">Ligase</keyword>
<keyword evidence="3 8" id="KW-0547">Nucleotide-binding</keyword>
<dbReference type="NCBIfam" id="TIGR00456">
    <property type="entry name" value="argS"/>
    <property type="match status" value="1"/>
</dbReference>
<dbReference type="InterPro" id="IPR009080">
    <property type="entry name" value="tRNAsynth_Ia_anticodon-bd"/>
</dbReference>
<evidence type="ECO:0000259" key="10">
    <source>
        <dbReference type="SMART" id="SM00836"/>
    </source>
</evidence>
<dbReference type="HAMAP" id="MF_00123">
    <property type="entry name" value="Arg_tRNA_synth"/>
    <property type="match status" value="1"/>
</dbReference>
<proteinExistence type="inferred from homology"/>
<dbReference type="Gene3D" id="1.10.730.10">
    <property type="entry name" value="Isoleucyl-tRNA Synthetase, Domain 1"/>
    <property type="match status" value="1"/>
</dbReference>
<dbReference type="SUPFAM" id="SSF52374">
    <property type="entry name" value="Nucleotidylyl transferase"/>
    <property type="match status" value="1"/>
</dbReference>
<evidence type="ECO:0000256" key="3">
    <source>
        <dbReference type="ARBA" id="ARBA00022741"/>
    </source>
</evidence>
<dbReference type="SUPFAM" id="SSF47323">
    <property type="entry name" value="Anticodon-binding domain of a subclass of class I aminoacyl-tRNA synthetases"/>
    <property type="match status" value="1"/>
</dbReference>
<keyword evidence="13" id="KW-1185">Reference proteome</keyword>
<dbReference type="EMBL" id="CP102734">
    <property type="protein sequence ID" value="UVD81610.1"/>
    <property type="molecule type" value="Genomic_DNA"/>
</dbReference>
<evidence type="ECO:0000313" key="13">
    <source>
        <dbReference type="Proteomes" id="UP001059252"/>
    </source>
</evidence>
<evidence type="ECO:0000256" key="4">
    <source>
        <dbReference type="ARBA" id="ARBA00022840"/>
    </source>
</evidence>
<sequence>MDLKQQIAESLEEVLKKWNIQKKIIIDEKTNFGDFASSLALTLTKDLNLPPLEIAKKIVEEIDFKKYNIKKIDIVAPGFINFFVNDNLLVDEVNNIIVKDKTFGSANSGLKINIEFVSANPTGFLHVAHARGAVLGSILSNILTFRGNHVIREYYINDAGNQIDRLGISAFVRYQQIWNSDYPMPEDSYQGQDIVWLAQKLKEKWNDQYLNKDYQSVKEIFKSESVKILLTRIKEDLSLLNVTMDKYFSESDIYNSGAIEKTLKKLKGTFKKDGALWLNTMDYGDDKDRVLIKQNGDITYLLPDIAYHNEKFLFNNPDKLIDIWGADHSGYIKRMQIALQQLGYDVENKFKVLVCQTVRLIKDGKEFKMSKRKGNTVFLRELINLVGKNAVRFFTADRSENSGIDFDLNLIAQNNTNNPVYLLQYTHARAVQLLNKSQKTTFKAESFKNEYAIKLINNLKTFPNLLGNIEKTYKTHLLPQYLIKLAKDFNAFYSNSDKIIGSEDEENLLAIVKATQLVLSTGLELMGIDAPERMAAKN</sequence>
<dbReference type="InterPro" id="IPR035684">
    <property type="entry name" value="ArgRS_core"/>
</dbReference>
<evidence type="ECO:0000313" key="12">
    <source>
        <dbReference type="EMBL" id="UVD81610.1"/>
    </source>
</evidence>
<dbReference type="InterPro" id="IPR005148">
    <property type="entry name" value="Arg-tRNA-synth_N"/>
</dbReference>
<dbReference type="Proteomes" id="UP001059252">
    <property type="component" value="Chromosome"/>
</dbReference>
<evidence type="ECO:0000256" key="1">
    <source>
        <dbReference type="ARBA" id="ARBA00005594"/>
    </source>
</evidence>
<organism evidence="12 13">
    <name type="scientific">Mycoplasma iguanae</name>
    <dbReference type="NCBI Taxonomy" id="292461"/>
    <lineage>
        <taxon>Bacteria</taxon>
        <taxon>Bacillati</taxon>
        <taxon>Mycoplasmatota</taxon>
        <taxon>Mollicutes</taxon>
        <taxon>Mycoplasmataceae</taxon>
        <taxon>Mycoplasma</taxon>
    </lineage>
</organism>
<keyword evidence="4 8" id="KW-0067">ATP-binding</keyword>
<dbReference type="GO" id="GO:0004814">
    <property type="term" value="F:arginine-tRNA ligase activity"/>
    <property type="evidence" value="ECO:0007669"/>
    <property type="project" value="UniProtKB-EC"/>
</dbReference>
<evidence type="ECO:0000256" key="9">
    <source>
        <dbReference type="RuleBase" id="RU363038"/>
    </source>
</evidence>
<keyword evidence="6 8" id="KW-0030">Aminoacyl-tRNA synthetase</keyword>
<dbReference type="InterPro" id="IPR014729">
    <property type="entry name" value="Rossmann-like_a/b/a_fold"/>
</dbReference>
<evidence type="ECO:0000256" key="5">
    <source>
        <dbReference type="ARBA" id="ARBA00022917"/>
    </source>
</evidence>
<accession>A0ABY5RBL6</accession>
<evidence type="ECO:0000256" key="6">
    <source>
        <dbReference type="ARBA" id="ARBA00023146"/>
    </source>
</evidence>
<dbReference type="PANTHER" id="PTHR11956:SF5">
    <property type="entry name" value="ARGININE--TRNA LIGASE, CYTOPLASMIC"/>
    <property type="match status" value="1"/>
</dbReference>
<gene>
    <name evidence="8 12" type="primary">argS</name>
    <name evidence="12" type="ORF">NV226_02705</name>
</gene>
<dbReference type="InterPro" id="IPR036695">
    <property type="entry name" value="Arg-tRNA-synth_N_sf"/>
</dbReference>
<dbReference type="InterPro" id="IPR008909">
    <property type="entry name" value="DALR_anticod-bd"/>
</dbReference>
<protein>
    <recommendedName>
        <fullName evidence="8">Arginine--tRNA ligase</fullName>
        <ecNumber evidence="8">6.1.1.19</ecNumber>
    </recommendedName>
    <alternativeName>
        <fullName evidence="8">Arginyl-tRNA synthetase</fullName>
        <shortName evidence="8">ArgRS</shortName>
    </alternativeName>
</protein>
<dbReference type="Gene3D" id="3.40.50.620">
    <property type="entry name" value="HUPs"/>
    <property type="match status" value="1"/>
</dbReference>
<evidence type="ECO:0000256" key="2">
    <source>
        <dbReference type="ARBA" id="ARBA00022598"/>
    </source>
</evidence>
<dbReference type="InterPro" id="IPR001278">
    <property type="entry name" value="Arg-tRNA-ligase"/>
</dbReference>
<reference evidence="12" key="1">
    <citation type="submission" date="2022-08" db="EMBL/GenBank/DDBJ databases">
        <title>Complete genome of Mycoplasma iguanae type strain 2327.</title>
        <authorList>
            <person name="Spergser J."/>
        </authorList>
    </citation>
    <scope>NUCLEOTIDE SEQUENCE</scope>
    <source>
        <strain evidence="12">2327</strain>
    </source>
</reference>
<feature type="short sequence motif" description="'HIGH' region" evidence="8">
    <location>
        <begin position="119"/>
        <end position="129"/>
    </location>
</feature>
<dbReference type="EC" id="6.1.1.19" evidence="8"/>
<evidence type="ECO:0000256" key="8">
    <source>
        <dbReference type="HAMAP-Rule" id="MF_00123"/>
    </source>
</evidence>
<feature type="domain" description="DALR anticodon binding" evidence="10">
    <location>
        <begin position="423"/>
        <end position="534"/>
    </location>
</feature>
<dbReference type="PANTHER" id="PTHR11956">
    <property type="entry name" value="ARGINYL-TRNA SYNTHETASE"/>
    <property type="match status" value="1"/>
</dbReference>
<comment type="subcellular location">
    <subcellularLocation>
        <location evidence="8">Cytoplasm</location>
    </subcellularLocation>
</comment>
<keyword evidence="5 8" id="KW-0648">Protein biosynthesis</keyword>
<evidence type="ECO:0000256" key="7">
    <source>
        <dbReference type="ARBA" id="ARBA00049339"/>
    </source>
</evidence>
<dbReference type="RefSeq" id="WP_258210784.1">
    <property type="nucleotide sequence ID" value="NZ_CP102734.1"/>
</dbReference>
<dbReference type="Pfam" id="PF03485">
    <property type="entry name" value="Arg_tRNA_synt_N"/>
    <property type="match status" value="1"/>
</dbReference>
<name>A0ABY5RBL6_9MOLU</name>
<dbReference type="SMART" id="SM01016">
    <property type="entry name" value="Arg_tRNA_synt_N"/>
    <property type="match status" value="1"/>
</dbReference>
<comment type="catalytic activity">
    <reaction evidence="7 8">
        <text>tRNA(Arg) + L-arginine + ATP = L-arginyl-tRNA(Arg) + AMP + diphosphate</text>
        <dbReference type="Rhea" id="RHEA:20301"/>
        <dbReference type="Rhea" id="RHEA-COMP:9658"/>
        <dbReference type="Rhea" id="RHEA-COMP:9673"/>
        <dbReference type="ChEBI" id="CHEBI:30616"/>
        <dbReference type="ChEBI" id="CHEBI:32682"/>
        <dbReference type="ChEBI" id="CHEBI:33019"/>
        <dbReference type="ChEBI" id="CHEBI:78442"/>
        <dbReference type="ChEBI" id="CHEBI:78513"/>
        <dbReference type="ChEBI" id="CHEBI:456215"/>
        <dbReference type="EC" id="6.1.1.19"/>
    </reaction>
</comment>
<keyword evidence="8" id="KW-0963">Cytoplasm</keyword>
<dbReference type="Pfam" id="PF05746">
    <property type="entry name" value="DALR_1"/>
    <property type="match status" value="1"/>
</dbReference>
<dbReference type="Pfam" id="PF00750">
    <property type="entry name" value="tRNA-synt_1d"/>
    <property type="match status" value="1"/>
</dbReference>
<dbReference type="Gene3D" id="3.30.1360.70">
    <property type="entry name" value="Arginyl tRNA synthetase N-terminal domain"/>
    <property type="match status" value="1"/>
</dbReference>
<dbReference type="SUPFAM" id="SSF55190">
    <property type="entry name" value="Arginyl-tRNA synthetase (ArgRS), N-terminal 'additional' domain"/>
    <property type="match status" value="1"/>
</dbReference>
<dbReference type="PRINTS" id="PR01038">
    <property type="entry name" value="TRNASYNTHARG"/>
</dbReference>
<dbReference type="SMART" id="SM00836">
    <property type="entry name" value="DALR_1"/>
    <property type="match status" value="1"/>
</dbReference>
<comment type="similarity">
    <text evidence="1 8 9">Belongs to the class-I aminoacyl-tRNA synthetase family.</text>
</comment>
<comment type="subunit">
    <text evidence="8">Monomer.</text>
</comment>
<evidence type="ECO:0000259" key="11">
    <source>
        <dbReference type="SMART" id="SM01016"/>
    </source>
</evidence>
<feature type="domain" description="Arginyl tRNA synthetase N-terminal" evidence="11">
    <location>
        <begin position="1"/>
        <end position="84"/>
    </location>
</feature>